<evidence type="ECO:0000256" key="1">
    <source>
        <dbReference type="ARBA" id="ARBA00004123"/>
    </source>
</evidence>
<dbReference type="GO" id="GO:0008270">
    <property type="term" value="F:zinc ion binding"/>
    <property type="evidence" value="ECO:0007669"/>
    <property type="project" value="UniProtKB-KW"/>
</dbReference>
<reference evidence="12" key="2">
    <citation type="journal article" date="2024" name="Plant">
        <title>Genomic evolution and insights into agronomic trait innovations of Sesamum species.</title>
        <authorList>
            <person name="Miao H."/>
            <person name="Wang L."/>
            <person name="Qu L."/>
            <person name="Liu H."/>
            <person name="Sun Y."/>
            <person name="Le M."/>
            <person name="Wang Q."/>
            <person name="Wei S."/>
            <person name="Zheng Y."/>
            <person name="Lin W."/>
            <person name="Duan Y."/>
            <person name="Cao H."/>
            <person name="Xiong S."/>
            <person name="Wang X."/>
            <person name="Wei L."/>
            <person name="Li C."/>
            <person name="Ma Q."/>
            <person name="Ju M."/>
            <person name="Zhao R."/>
            <person name="Li G."/>
            <person name="Mu C."/>
            <person name="Tian Q."/>
            <person name="Mei H."/>
            <person name="Zhang T."/>
            <person name="Gao T."/>
            <person name="Zhang H."/>
        </authorList>
    </citation>
    <scope>NUCLEOTIDE SEQUENCE</scope>
    <source>
        <strain evidence="12">G02</strain>
    </source>
</reference>
<evidence type="ECO:0000256" key="4">
    <source>
        <dbReference type="ARBA" id="ARBA00022771"/>
    </source>
</evidence>
<dbReference type="EMBL" id="JACGWJ010000015">
    <property type="protein sequence ID" value="KAL0366675.1"/>
    <property type="molecule type" value="Genomic_DNA"/>
</dbReference>
<keyword evidence="6" id="KW-0805">Transcription regulation</keyword>
<dbReference type="InterPro" id="IPR000315">
    <property type="entry name" value="Znf_B-box"/>
</dbReference>
<dbReference type="PROSITE" id="PS50119">
    <property type="entry name" value="ZF_BBOX"/>
    <property type="match status" value="2"/>
</dbReference>
<dbReference type="Pfam" id="PF00643">
    <property type="entry name" value="zf-B_box"/>
    <property type="match status" value="1"/>
</dbReference>
<evidence type="ECO:0000256" key="2">
    <source>
        <dbReference type="ARBA" id="ARBA00022723"/>
    </source>
</evidence>
<keyword evidence="2" id="KW-0479">Metal-binding</keyword>
<feature type="domain" description="B box-type" evidence="11">
    <location>
        <begin position="52"/>
        <end position="99"/>
    </location>
</feature>
<dbReference type="AlphaFoldDB" id="A0AAW2QFY2"/>
<proteinExistence type="predicted"/>
<organism evidence="12">
    <name type="scientific">Sesamum radiatum</name>
    <name type="common">Black benniseed</name>
    <dbReference type="NCBI Taxonomy" id="300843"/>
    <lineage>
        <taxon>Eukaryota</taxon>
        <taxon>Viridiplantae</taxon>
        <taxon>Streptophyta</taxon>
        <taxon>Embryophyta</taxon>
        <taxon>Tracheophyta</taxon>
        <taxon>Spermatophyta</taxon>
        <taxon>Magnoliopsida</taxon>
        <taxon>eudicotyledons</taxon>
        <taxon>Gunneridae</taxon>
        <taxon>Pentapetalae</taxon>
        <taxon>asterids</taxon>
        <taxon>lamiids</taxon>
        <taxon>Lamiales</taxon>
        <taxon>Pedaliaceae</taxon>
        <taxon>Sesamum</taxon>
    </lineage>
</organism>
<evidence type="ECO:0000256" key="10">
    <source>
        <dbReference type="SAM" id="MobiDB-lite"/>
    </source>
</evidence>
<evidence type="ECO:0000256" key="9">
    <source>
        <dbReference type="PROSITE-ProRule" id="PRU00024"/>
    </source>
</evidence>
<sequence>MKIQCDMCEKAQASVICCADEAALCEKCDVEVHAANKLASKHQRLLLECLSNKLPRCDICRDKAAFIFCVEDRALFCKDCDEPIHSANSFAAKHQRYLATGIRVALTSTCNKESSKSQMEPRPASNSQQTGREDPIQHASPSWGADELLQFSDYESSDKVLLFFMMNSSCIWKRLQRSLILKAKETIMALIDSNLDLLPFNTGIAKLKEQLEFSELEWLTDTNLFGEQISQESLAAAEVPQLPLSQSSNVTSYRPTKFYTAHKKPRIDVPDDDEEHFTVPDLG</sequence>
<protein>
    <submittedName>
        <fullName evidence="12">B-box zinc finger protein 24</fullName>
    </submittedName>
</protein>
<keyword evidence="8" id="KW-0539">Nucleus</keyword>
<dbReference type="InterPro" id="IPR051979">
    <property type="entry name" value="B-box_zinc_finger"/>
</dbReference>
<evidence type="ECO:0000256" key="8">
    <source>
        <dbReference type="ARBA" id="ARBA00023242"/>
    </source>
</evidence>
<feature type="region of interest" description="Disordered" evidence="10">
    <location>
        <begin position="112"/>
        <end position="139"/>
    </location>
</feature>
<dbReference type="GO" id="GO:0009640">
    <property type="term" value="P:photomorphogenesis"/>
    <property type="evidence" value="ECO:0007669"/>
    <property type="project" value="TreeGrafter"/>
</dbReference>
<name>A0AAW2QFY2_SESRA</name>
<comment type="caution">
    <text evidence="12">The sequence shown here is derived from an EMBL/GenBank/DDBJ whole genome shotgun (WGS) entry which is preliminary data.</text>
</comment>
<accession>A0AAW2QFY2</accession>
<gene>
    <name evidence="12" type="ORF">Sradi_3557600</name>
</gene>
<dbReference type="InterPro" id="IPR049808">
    <property type="entry name" value="CONSTANS-like_Bbox1"/>
</dbReference>
<dbReference type="PANTHER" id="PTHR31832">
    <property type="entry name" value="B-BOX ZINC FINGER PROTEIN 22"/>
    <property type="match status" value="1"/>
</dbReference>
<comment type="subcellular location">
    <subcellularLocation>
        <location evidence="1">Nucleus</location>
    </subcellularLocation>
</comment>
<dbReference type="CDD" id="cd19821">
    <property type="entry name" value="Bbox1_BBX-like"/>
    <property type="match status" value="2"/>
</dbReference>
<dbReference type="PANTHER" id="PTHR31832:SF41">
    <property type="entry name" value="B-BOX ZINC FINGER PROTEIN 24"/>
    <property type="match status" value="1"/>
</dbReference>
<evidence type="ECO:0000256" key="3">
    <source>
        <dbReference type="ARBA" id="ARBA00022737"/>
    </source>
</evidence>
<evidence type="ECO:0000313" key="12">
    <source>
        <dbReference type="EMBL" id="KAL0366675.1"/>
    </source>
</evidence>
<keyword evidence="5" id="KW-0862">Zinc</keyword>
<dbReference type="SMART" id="SM00336">
    <property type="entry name" value="BBOX"/>
    <property type="match status" value="2"/>
</dbReference>
<keyword evidence="4 9" id="KW-0863">Zinc-finger</keyword>
<feature type="compositionally biased region" description="Polar residues" evidence="10">
    <location>
        <begin position="112"/>
        <end position="130"/>
    </location>
</feature>
<reference evidence="12" key="1">
    <citation type="submission" date="2020-06" db="EMBL/GenBank/DDBJ databases">
        <authorList>
            <person name="Li T."/>
            <person name="Hu X."/>
            <person name="Zhang T."/>
            <person name="Song X."/>
            <person name="Zhang H."/>
            <person name="Dai N."/>
            <person name="Sheng W."/>
            <person name="Hou X."/>
            <person name="Wei L."/>
        </authorList>
    </citation>
    <scope>NUCLEOTIDE SEQUENCE</scope>
    <source>
        <strain evidence="12">G02</strain>
        <tissue evidence="12">Leaf</tissue>
    </source>
</reference>
<evidence type="ECO:0000256" key="5">
    <source>
        <dbReference type="ARBA" id="ARBA00022833"/>
    </source>
</evidence>
<feature type="domain" description="B box-type" evidence="11">
    <location>
        <begin position="1"/>
        <end position="47"/>
    </location>
</feature>
<dbReference type="Gene3D" id="3.30.160.60">
    <property type="entry name" value="Classic Zinc Finger"/>
    <property type="match status" value="1"/>
</dbReference>
<keyword evidence="7" id="KW-0804">Transcription</keyword>
<feature type="region of interest" description="Disordered" evidence="10">
    <location>
        <begin position="264"/>
        <end position="283"/>
    </location>
</feature>
<dbReference type="GO" id="GO:0005634">
    <property type="term" value="C:nucleus"/>
    <property type="evidence" value="ECO:0007669"/>
    <property type="project" value="UniProtKB-SubCell"/>
</dbReference>
<evidence type="ECO:0000256" key="7">
    <source>
        <dbReference type="ARBA" id="ARBA00023163"/>
    </source>
</evidence>
<evidence type="ECO:0000256" key="6">
    <source>
        <dbReference type="ARBA" id="ARBA00023015"/>
    </source>
</evidence>
<dbReference type="GO" id="GO:0006355">
    <property type="term" value="P:regulation of DNA-templated transcription"/>
    <property type="evidence" value="ECO:0007669"/>
    <property type="project" value="TreeGrafter"/>
</dbReference>
<keyword evidence="3" id="KW-0677">Repeat</keyword>
<evidence type="ECO:0000259" key="11">
    <source>
        <dbReference type="PROSITE" id="PS50119"/>
    </source>
</evidence>